<dbReference type="SUPFAM" id="SSF56219">
    <property type="entry name" value="DNase I-like"/>
    <property type="match status" value="1"/>
</dbReference>
<keyword evidence="1" id="KW-0812">Transmembrane</keyword>
<keyword evidence="1" id="KW-1133">Transmembrane helix</keyword>
<evidence type="ECO:0000313" key="3">
    <source>
        <dbReference type="EMBL" id="GED07677.1"/>
    </source>
</evidence>
<keyword evidence="1" id="KW-0472">Membrane</keyword>
<accession>A0A4Y4DSR6</accession>
<dbReference type="GO" id="GO:0003824">
    <property type="term" value="F:catalytic activity"/>
    <property type="evidence" value="ECO:0007669"/>
    <property type="project" value="InterPro"/>
</dbReference>
<dbReference type="Proteomes" id="UP000316612">
    <property type="component" value="Unassembled WGS sequence"/>
</dbReference>
<dbReference type="AlphaFoldDB" id="A0A4Y4DSR6"/>
<feature type="transmembrane region" description="Helical" evidence="1">
    <location>
        <begin position="17"/>
        <end position="39"/>
    </location>
</feature>
<sequence>MNEQVEMNAAGGLRKRWLALGAGLVSLGCLLLPHLNLLVFGKLPLFQALLPVICLGLLLLGIALLLFRRRAVSLILIAGALLTALPLLIPFGHISKEQPAAQLTVFSLNVQHSGASVKQINETIINNDVGLVVLAEVDENFIAKVLDGVAGQVLTHRTGKVSAATAADAAGTVILSRYPLAVQDPISGFGADSYFDQPTALVDHPELGILRIAGIHTQPPVVYSAVPWRQSLEQLDDWSRSKNDLPLIIAGDFNASQGHPVYRKLAANFDDTAVAAGIFPRPTWPSKLPFTAIDHILVSGLCPLSWATVDISGTDHLGVLASMGKGRCSK</sequence>
<dbReference type="OrthoDB" id="2340043at2"/>
<dbReference type="EMBL" id="BJNY01000024">
    <property type="protein sequence ID" value="GED07677.1"/>
    <property type="molecule type" value="Genomic_DNA"/>
</dbReference>
<feature type="transmembrane region" description="Helical" evidence="1">
    <location>
        <begin position="45"/>
        <end position="67"/>
    </location>
</feature>
<name>A0A4Y4DSR6_GLUUR</name>
<evidence type="ECO:0000256" key="1">
    <source>
        <dbReference type="SAM" id="Phobius"/>
    </source>
</evidence>
<organism evidence="3 4">
    <name type="scientific">Glutamicibacter uratoxydans</name>
    <name type="common">Arthrobacter uratoxydans</name>
    <dbReference type="NCBI Taxonomy" id="43667"/>
    <lineage>
        <taxon>Bacteria</taxon>
        <taxon>Bacillati</taxon>
        <taxon>Actinomycetota</taxon>
        <taxon>Actinomycetes</taxon>
        <taxon>Micrococcales</taxon>
        <taxon>Micrococcaceae</taxon>
        <taxon>Glutamicibacter</taxon>
    </lineage>
</organism>
<dbReference type="InterPro" id="IPR005135">
    <property type="entry name" value="Endo/exonuclease/phosphatase"/>
</dbReference>
<evidence type="ECO:0000313" key="4">
    <source>
        <dbReference type="Proteomes" id="UP000316612"/>
    </source>
</evidence>
<feature type="transmembrane region" description="Helical" evidence="1">
    <location>
        <begin position="74"/>
        <end position="94"/>
    </location>
</feature>
<dbReference type="RefSeq" id="WP_141367044.1">
    <property type="nucleotide sequence ID" value="NZ_BAAAJL010000001.1"/>
</dbReference>
<reference evidence="3 4" key="1">
    <citation type="submission" date="2019-06" db="EMBL/GenBank/DDBJ databases">
        <title>Whole genome shotgun sequence of Glutamicibacter uratoxydans NBRC 15515.</title>
        <authorList>
            <person name="Hosoyama A."/>
            <person name="Uohara A."/>
            <person name="Ohji S."/>
            <person name="Ichikawa N."/>
        </authorList>
    </citation>
    <scope>NUCLEOTIDE SEQUENCE [LARGE SCALE GENOMIC DNA]</scope>
    <source>
        <strain evidence="3 4">NBRC 15515</strain>
    </source>
</reference>
<evidence type="ECO:0000259" key="2">
    <source>
        <dbReference type="Pfam" id="PF03372"/>
    </source>
</evidence>
<feature type="domain" description="Endonuclease/exonuclease/phosphatase" evidence="2">
    <location>
        <begin position="107"/>
        <end position="316"/>
    </location>
</feature>
<gene>
    <name evidence="3" type="ORF">AUR04nite_32090</name>
</gene>
<proteinExistence type="predicted"/>
<dbReference type="InterPro" id="IPR036691">
    <property type="entry name" value="Endo/exonu/phosph_ase_sf"/>
</dbReference>
<comment type="caution">
    <text evidence="3">The sequence shown here is derived from an EMBL/GenBank/DDBJ whole genome shotgun (WGS) entry which is preliminary data.</text>
</comment>
<dbReference type="Gene3D" id="3.60.10.10">
    <property type="entry name" value="Endonuclease/exonuclease/phosphatase"/>
    <property type="match status" value="1"/>
</dbReference>
<keyword evidence="4" id="KW-1185">Reference proteome</keyword>
<protein>
    <recommendedName>
        <fullName evidence="2">Endonuclease/exonuclease/phosphatase domain-containing protein</fullName>
    </recommendedName>
</protein>
<dbReference type="Pfam" id="PF03372">
    <property type="entry name" value="Exo_endo_phos"/>
    <property type="match status" value="1"/>
</dbReference>